<evidence type="ECO:0000256" key="1">
    <source>
        <dbReference type="SAM" id="Coils"/>
    </source>
</evidence>
<name>A0A9K3L7F6_9STRA</name>
<reference evidence="2" key="2">
    <citation type="submission" date="2021-04" db="EMBL/GenBank/DDBJ databases">
        <authorList>
            <person name="Podell S."/>
        </authorList>
    </citation>
    <scope>NUCLEOTIDE SEQUENCE</scope>
    <source>
        <strain evidence="2">Hildebrandi</strain>
    </source>
</reference>
<dbReference type="Proteomes" id="UP000693970">
    <property type="component" value="Unassembled WGS sequence"/>
</dbReference>
<keyword evidence="3" id="KW-1185">Reference proteome</keyword>
<keyword evidence="1" id="KW-0175">Coiled coil</keyword>
<organism evidence="2 3">
    <name type="scientific">Nitzschia inconspicua</name>
    <dbReference type="NCBI Taxonomy" id="303405"/>
    <lineage>
        <taxon>Eukaryota</taxon>
        <taxon>Sar</taxon>
        <taxon>Stramenopiles</taxon>
        <taxon>Ochrophyta</taxon>
        <taxon>Bacillariophyta</taxon>
        <taxon>Bacillariophyceae</taxon>
        <taxon>Bacillariophycidae</taxon>
        <taxon>Bacillariales</taxon>
        <taxon>Bacillariaceae</taxon>
        <taxon>Nitzschia</taxon>
    </lineage>
</organism>
<dbReference type="EMBL" id="JAGRRH010000015">
    <property type="protein sequence ID" value="KAG7356604.1"/>
    <property type="molecule type" value="Genomic_DNA"/>
</dbReference>
<accession>A0A9K3L7F6</accession>
<dbReference type="AlphaFoldDB" id="A0A9K3L7F6"/>
<comment type="caution">
    <text evidence="2">The sequence shown here is derived from an EMBL/GenBank/DDBJ whole genome shotgun (WGS) entry which is preliminary data.</text>
</comment>
<reference evidence="2" key="1">
    <citation type="journal article" date="2021" name="Sci. Rep.">
        <title>Diploid genomic architecture of Nitzschia inconspicua, an elite biomass production diatom.</title>
        <authorList>
            <person name="Oliver A."/>
            <person name="Podell S."/>
            <person name="Pinowska A."/>
            <person name="Traller J.C."/>
            <person name="Smith S.R."/>
            <person name="McClure R."/>
            <person name="Beliaev A."/>
            <person name="Bohutskyi P."/>
            <person name="Hill E.A."/>
            <person name="Rabines A."/>
            <person name="Zheng H."/>
            <person name="Allen L.Z."/>
            <person name="Kuo A."/>
            <person name="Grigoriev I.V."/>
            <person name="Allen A.E."/>
            <person name="Hazlebeck D."/>
            <person name="Allen E.E."/>
        </authorList>
    </citation>
    <scope>NUCLEOTIDE SEQUENCE</scope>
    <source>
        <strain evidence="2">Hildebrandi</strain>
    </source>
</reference>
<evidence type="ECO:0000313" key="2">
    <source>
        <dbReference type="EMBL" id="KAG7356604.1"/>
    </source>
</evidence>
<feature type="coiled-coil region" evidence="1">
    <location>
        <begin position="58"/>
        <end position="92"/>
    </location>
</feature>
<gene>
    <name evidence="2" type="ORF">IV203_001290</name>
</gene>
<evidence type="ECO:0000313" key="3">
    <source>
        <dbReference type="Proteomes" id="UP000693970"/>
    </source>
</evidence>
<proteinExistence type="predicted"/>
<dbReference type="OrthoDB" id="47958at2759"/>
<protein>
    <submittedName>
        <fullName evidence="2">Uncharacterized protein</fullName>
    </submittedName>
</protein>
<sequence>MKRNQVRNYKRATAQPLIRSMHINPGHFPKQDRSMRPADTTTEDEAFLTLLSAQRELLHQMNIEKTQEREQQQRLLQQTIQQEQHVQRLQQERLMHQYQQQNSQYLEGTTNVFRGPPKYSRSPFAANTAPKDQIICHSCDPISFINQPIINRRSSIDFFYAMRRLSMGIGMGKDSFMMPKELEDDGDWMDMQEGKDLAFSSENHDSMRKAPRRRSSCLGIVSALMQDDLEISAARRLSLVSTFSRSLMDDDEPIDATVLPLDESEIVDDALVIPHNLLPMNIQESTVTCKSISSAPKTEEKPLRMTLDPSVDLPTLSTMIKMFTGAMESSAKSQQDIHDWDRKMGLKRSHSKTMRLSMRSRKKLRAIMNKEMATIKSYLQQPE</sequence>